<keyword evidence="3 4" id="KW-0548">Nucleotidyltransferase</keyword>
<keyword evidence="3 4" id="KW-0808">Transferase</keyword>
<accession>A0ABS6E662</accession>
<dbReference type="CDD" id="cd03364">
    <property type="entry name" value="TOPRIM_DnaG_primases"/>
    <property type="match status" value="1"/>
</dbReference>
<dbReference type="InterPro" id="IPR006295">
    <property type="entry name" value="DNA_primase_DnaG"/>
</dbReference>
<feature type="domain" description="Toprim" evidence="6">
    <location>
        <begin position="255"/>
        <end position="336"/>
    </location>
</feature>
<keyword evidence="3 4" id="KW-0804">Transcription</keyword>
<dbReference type="PANTHER" id="PTHR30313">
    <property type="entry name" value="DNA PRIMASE"/>
    <property type="match status" value="1"/>
</dbReference>
<dbReference type="PROSITE" id="PS50880">
    <property type="entry name" value="TOPRIM"/>
    <property type="match status" value="1"/>
</dbReference>
<dbReference type="HAMAP" id="MF_00974">
    <property type="entry name" value="DNA_primase_DnaG"/>
    <property type="match status" value="1"/>
</dbReference>
<keyword evidence="1" id="KW-0460">Magnesium</keyword>
<dbReference type="EC" id="2.7.7.101" evidence="3"/>
<organism evidence="7 8">
    <name type="scientific">Tissierella simiarum</name>
    <dbReference type="NCBI Taxonomy" id="2841534"/>
    <lineage>
        <taxon>Bacteria</taxon>
        <taxon>Bacillati</taxon>
        <taxon>Bacillota</taxon>
        <taxon>Tissierellia</taxon>
        <taxon>Tissierellales</taxon>
        <taxon>Tissierellaceae</taxon>
        <taxon>Tissierella</taxon>
    </lineage>
</organism>
<dbReference type="SMART" id="SM00493">
    <property type="entry name" value="TOPRIM"/>
    <property type="match status" value="1"/>
</dbReference>
<comment type="subunit">
    <text evidence="3">Monomer. Interacts with DnaB.</text>
</comment>
<evidence type="ECO:0000313" key="7">
    <source>
        <dbReference type="EMBL" id="MBU5438244.1"/>
    </source>
</evidence>
<proteinExistence type="inferred from homology"/>
<dbReference type="Pfam" id="PF01807">
    <property type="entry name" value="Zn_ribbon_DnaG"/>
    <property type="match status" value="1"/>
</dbReference>
<comment type="function">
    <text evidence="3 4">RNA polymerase that catalyzes the synthesis of short RNA molecules used as primers for DNA polymerase during DNA replication.</text>
</comment>
<feature type="coiled-coil region" evidence="5">
    <location>
        <begin position="562"/>
        <end position="596"/>
    </location>
</feature>
<name>A0ABS6E662_9FIRM</name>
<dbReference type="InterPro" id="IPR002694">
    <property type="entry name" value="Znf_CHC2"/>
</dbReference>
<keyword evidence="5" id="KW-0175">Coiled coil</keyword>
<dbReference type="Pfam" id="PF08275">
    <property type="entry name" value="DNAG_N"/>
    <property type="match status" value="1"/>
</dbReference>
<keyword evidence="2 3" id="KW-0238">DNA-binding</keyword>
<dbReference type="InterPro" id="IPR034151">
    <property type="entry name" value="TOPRIM_DnaG_bac"/>
</dbReference>
<keyword evidence="3 4" id="KW-0235">DNA replication</keyword>
<dbReference type="InterPro" id="IPR006171">
    <property type="entry name" value="TOPRIM_dom"/>
</dbReference>
<dbReference type="PIRSF" id="PIRSF002811">
    <property type="entry name" value="DnaG"/>
    <property type="match status" value="1"/>
</dbReference>
<dbReference type="InterPro" id="IPR019475">
    <property type="entry name" value="DNA_primase_DnaB-bd"/>
</dbReference>
<evidence type="ECO:0000313" key="8">
    <source>
        <dbReference type="Proteomes" id="UP000749471"/>
    </source>
</evidence>
<dbReference type="InterPro" id="IPR030846">
    <property type="entry name" value="DnaG_bac"/>
</dbReference>
<keyword evidence="3 4" id="KW-0862">Zinc</keyword>
<sequence>MSIYINDETIEKVRDSCDIVNIVSDYVPLRKTGSNYVGLCPFHNEKTPSFTVSETKRLYHCFGCGEGGDAVTFIMKMENLSFPEAIKFLADKLGIPIEENKKINNKYIDEKNKCYKINREAALFFLNNLNNNETALQYLKRRNINKKVIKQFGLGYSLNNWDSLYNYLREKGYTQEEIEKTGLIGKKKGDNGYYDKFRNRIMFPIIDTKSRVVGFGGRVLDNSMPKYLNSQDTIVFSKGNQLYGLNLLNKYSNRKRIVLVEGYMDVISLYNNGINYGVASLGTALTESQVKLIKRYGESIYICYDSDLAGINATTKAIQLFLKEGIDPKIIMLPSGKDPDDFIKEKGIEGFEKLFNEALTHIDFKVYINKQKYDLNKAEDKIKFTRGIAQIIKELKSPIEKDVYIDKISKETNISKEAIEKEVFGKIDKVPYSNTYKDKYAQKNKNIKDNISPVKPILPSAYLTAEIDLIKLMIYDKDYFELINQKISLEEIENYECREIGQLITEEYEKEDILNEISLYKKIREKPNMDIDILNSIFERKLNFLPESIRQIIDDLVNTIVYWKLENRRKKIIEEIQEIEKKKEKNEGDVERFKSLCIEITELDKELKTHQ</sequence>
<evidence type="ECO:0000256" key="3">
    <source>
        <dbReference type="HAMAP-Rule" id="MF_00974"/>
    </source>
</evidence>
<reference evidence="7 8" key="1">
    <citation type="submission" date="2021-06" db="EMBL/GenBank/DDBJ databases">
        <authorList>
            <person name="Sun Q."/>
            <person name="Li D."/>
        </authorList>
    </citation>
    <scope>NUCLEOTIDE SEQUENCE [LARGE SCALE GENOMIC DNA]</scope>
    <source>
        <strain evidence="7 8">MSJ-40</strain>
    </source>
</reference>
<evidence type="ECO:0000256" key="4">
    <source>
        <dbReference type="PIRNR" id="PIRNR002811"/>
    </source>
</evidence>
<dbReference type="Pfam" id="PF13155">
    <property type="entry name" value="Toprim_2"/>
    <property type="match status" value="1"/>
</dbReference>
<comment type="similarity">
    <text evidence="3 4">Belongs to the DnaG primase family.</text>
</comment>
<keyword evidence="3 4" id="KW-0639">Primosome</keyword>
<dbReference type="PANTHER" id="PTHR30313:SF2">
    <property type="entry name" value="DNA PRIMASE"/>
    <property type="match status" value="1"/>
</dbReference>
<evidence type="ECO:0000256" key="5">
    <source>
        <dbReference type="SAM" id="Coils"/>
    </source>
</evidence>
<comment type="domain">
    <text evidence="3">Contains an N-terminal zinc-binding domain, a central core domain that contains the primase activity, and a C-terminal DnaB-binding domain.</text>
</comment>
<dbReference type="InterPro" id="IPR050219">
    <property type="entry name" value="DnaG_primase"/>
</dbReference>
<evidence type="ECO:0000256" key="1">
    <source>
        <dbReference type="ARBA" id="ARBA00022842"/>
    </source>
</evidence>
<comment type="catalytic activity">
    <reaction evidence="3">
        <text>ssDNA + n NTP = ssDNA/pppN(pN)n-1 hybrid + (n-1) diphosphate.</text>
        <dbReference type="EC" id="2.7.7.101"/>
    </reaction>
</comment>
<dbReference type="InterPro" id="IPR013264">
    <property type="entry name" value="DNAG_N"/>
</dbReference>
<keyword evidence="3 4" id="KW-0240">DNA-directed RNA polymerase</keyword>
<keyword evidence="8" id="KW-1185">Reference proteome</keyword>
<evidence type="ECO:0000256" key="2">
    <source>
        <dbReference type="ARBA" id="ARBA00023125"/>
    </source>
</evidence>
<evidence type="ECO:0000259" key="6">
    <source>
        <dbReference type="PROSITE" id="PS50880"/>
    </source>
</evidence>
<keyword evidence="3 4" id="KW-0479">Metal-binding</keyword>
<comment type="caution">
    <text evidence="7">The sequence shown here is derived from an EMBL/GenBank/DDBJ whole genome shotgun (WGS) entry which is preliminary data.</text>
</comment>
<dbReference type="SMART" id="SM00400">
    <property type="entry name" value="ZnF_CHCC"/>
    <property type="match status" value="1"/>
</dbReference>
<keyword evidence="3" id="KW-0863">Zinc-finger</keyword>
<protein>
    <recommendedName>
        <fullName evidence="3 4">DNA primase</fullName>
        <ecNumber evidence="3">2.7.7.101</ecNumber>
    </recommendedName>
</protein>
<gene>
    <name evidence="3 7" type="primary">dnaG</name>
    <name evidence="7" type="ORF">KQI42_09505</name>
</gene>
<dbReference type="Proteomes" id="UP000749471">
    <property type="component" value="Unassembled WGS sequence"/>
</dbReference>
<dbReference type="NCBIfam" id="TIGR01391">
    <property type="entry name" value="dnaG"/>
    <property type="match status" value="1"/>
</dbReference>
<comment type="cofactor">
    <cofactor evidence="3 4">
        <name>Zn(2+)</name>
        <dbReference type="ChEBI" id="CHEBI:29105"/>
    </cofactor>
    <text evidence="3 4">Binds 1 zinc ion per monomer.</text>
</comment>
<dbReference type="EMBL" id="JAHLPM010000007">
    <property type="protein sequence ID" value="MBU5438244.1"/>
    <property type="molecule type" value="Genomic_DNA"/>
</dbReference>
<feature type="zinc finger region" description="CHC2-type" evidence="3">
    <location>
        <begin position="40"/>
        <end position="64"/>
    </location>
</feature>
<dbReference type="Pfam" id="PF10410">
    <property type="entry name" value="DnaB_bind"/>
    <property type="match status" value="1"/>
</dbReference>